<dbReference type="RefSeq" id="WP_344947459.1">
    <property type="nucleotide sequence ID" value="NZ_BAABDC010000004.1"/>
</dbReference>
<gene>
    <name evidence="2" type="ORF">GCM10022399_27570</name>
</gene>
<feature type="transmembrane region" description="Helical" evidence="1">
    <location>
        <begin position="48"/>
        <end position="68"/>
    </location>
</feature>
<comment type="caution">
    <text evidence="2">The sequence shown here is derived from an EMBL/GenBank/DDBJ whole genome shotgun (WGS) entry which is preliminary data.</text>
</comment>
<sequence length="227" mass="23328">MTSPQRGWRVPAALVVLSLVPVLAGTARLIELGGGPALIPSDARFTASPLPVVAHIACAAVYALLGTLQFAGGFRRRRPGWHRVSGRVLVVAGLGVSASALWLTLFLPPQPGSGPLLFVLRLVFAPAMVATLVLGVAAIRRGHIAAHRAWMTRGYAIALGAGTQALTEGVGGAVFGHSPLALDASRGAAWIINLAVAEWAIRRPTVAGDHGGDGGGRRVVAAFGGLR</sequence>
<keyword evidence="1" id="KW-1133">Transmembrane helix</keyword>
<evidence type="ECO:0000313" key="3">
    <source>
        <dbReference type="Proteomes" id="UP001501468"/>
    </source>
</evidence>
<dbReference type="EMBL" id="BAABDC010000004">
    <property type="protein sequence ID" value="GAA3709295.1"/>
    <property type="molecule type" value="Genomic_DNA"/>
</dbReference>
<reference evidence="3" key="1">
    <citation type="journal article" date="2019" name="Int. J. Syst. Evol. Microbiol.">
        <title>The Global Catalogue of Microorganisms (GCM) 10K type strain sequencing project: providing services to taxonomists for standard genome sequencing and annotation.</title>
        <authorList>
            <consortium name="The Broad Institute Genomics Platform"/>
            <consortium name="The Broad Institute Genome Sequencing Center for Infectious Disease"/>
            <person name="Wu L."/>
            <person name="Ma J."/>
        </authorList>
    </citation>
    <scope>NUCLEOTIDE SEQUENCE [LARGE SCALE GENOMIC DNA]</scope>
    <source>
        <strain evidence="3">JCM 17125</strain>
    </source>
</reference>
<dbReference type="InterPro" id="IPR018750">
    <property type="entry name" value="DUF2306_membrane"/>
</dbReference>
<dbReference type="Proteomes" id="UP001501468">
    <property type="component" value="Unassembled WGS sequence"/>
</dbReference>
<feature type="transmembrane region" description="Helical" evidence="1">
    <location>
        <begin position="119"/>
        <end position="139"/>
    </location>
</feature>
<proteinExistence type="predicted"/>
<feature type="transmembrane region" description="Helical" evidence="1">
    <location>
        <begin position="88"/>
        <end position="107"/>
    </location>
</feature>
<keyword evidence="3" id="KW-1185">Reference proteome</keyword>
<dbReference type="Pfam" id="PF10067">
    <property type="entry name" value="DUF2306"/>
    <property type="match status" value="1"/>
</dbReference>
<evidence type="ECO:0000256" key="1">
    <source>
        <dbReference type="SAM" id="Phobius"/>
    </source>
</evidence>
<protein>
    <submittedName>
        <fullName evidence="2">DUF2306 domain-containing protein</fullName>
    </submittedName>
</protein>
<evidence type="ECO:0000313" key="2">
    <source>
        <dbReference type="EMBL" id="GAA3709295.1"/>
    </source>
</evidence>
<accession>A0ABP7DSI1</accession>
<keyword evidence="1" id="KW-0812">Transmembrane</keyword>
<keyword evidence="1" id="KW-0472">Membrane</keyword>
<name>A0ABP7DSI1_9MICO</name>
<organism evidence="2 3">
    <name type="scientific">Terrabacter ginsenosidimutans</name>
    <dbReference type="NCBI Taxonomy" id="490575"/>
    <lineage>
        <taxon>Bacteria</taxon>
        <taxon>Bacillati</taxon>
        <taxon>Actinomycetota</taxon>
        <taxon>Actinomycetes</taxon>
        <taxon>Micrococcales</taxon>
        <taxon>Intrasporangiaceae</taxon>
        <taxon>Terrabacter</taxon>
    </lineage>
</organism>